<dbReference type="GO" id="GO:0004197">
    <property type="term" value="F:cysteine-type endopeptidase activity"/>
    <property type="evidence" value="ECO:0007669"/>
    <property type="project" value="InterPro"/>
</dbReference>
<dbReference type="EMBL" id="WJJP01000122">
    <property type="protein sequence ID" value="MBD3323721.1"/>
    <property type="molecule type" value="Genomic_DNA"/>
</dbReference>
<dbReference type="PANTHER" id="PTHR19879">
    <property type="entry name" value="TRANSCRIPTION INITIATION FACTOR TFIID"/>
    <property type="match status" value="1"/>
</dbReference>
<feature type="repeat" description="WD" evidence="3">
    <location>
        <begin position="486"/>
        <end position="527"/>
    </location>
</feature>
<dbReference type="Pfam" id="PF00400">
    <property type="entry name" value="WD40"/>
    <property type="match status" value="5"/>
</dbReference>
<feature type="repeat" description="WD" evidence="3">
    <location>
        <begin position="229"/>
        <end position="260"/>
    </location>
</feature>
<dbReference type="PROSITE" id="PS00678">
    <property type="entry name" value="WD_REPEATS_1"/>
    <property type="match status" value="2"/>
</dbReference>
<comment type="caution">
    <text evidence="5">The sequence shown here is derived from an EMBL/GenBank/DDBJ whole genome shotgun (WGS) entry which is preliminary data.</text>
</comment>
<dbReference type="Pfam" id="PF00656">
    <property type="entry name" value="Peptidase_C14"/>
    <property type="match status" value="1"/>
</dbReference>
<dbReference type="Proteomes" id="UP000649604">
    <property type="component" value="Unassembled WGS sequence"/>
</dbReference>
<dbReference type="SMART" id="SM00320">
    <property type="entry name" value="WD40"/>
    <property type="match status" value="8"/>
</dbReference>
<feature type="repeat" description="WD" evidence="3">
    <location>
        <begin position="176"/>
        <end position="209"/>
    </location>
</feature>
<dbReference type="AlphaFoldDB" id="A0A9D5JTH7"/>
<proteinExistence type="predicted"/>
<name>A0A9D5JTH7_9BACT</name>
<dbReference type="PRINTS" id="PR00320">
    <property type="entry name" value="GPROTEINBRPT"/>
</dbReference>
<keyword evidence="2" id="KW-0677">Repeat</keyword>
<feature type="repeat" description="WD" evidence="3">
    <location>
        <begin position="33"/>
        <end position="74"/>
    </location>
</feature>
<dbReference type="SUPFAM" id="SSF52129">
    <property type="entry name" value="Caspase-like"/>
    <property type="match status" value="1"/>
</dbReference>
<feature type="repeat" description="WD" evidence="3">
    <location>
        <begin position="128"/>
        <end position="159"/>
    </location>
</feature>
<evidence type="ECO:0000259" key="4">
    <source>
        <dbReference type="Pfam" id="PF00656"/>
    </source>
</evidence>
<dbReference type="InterPro" id="IPR001680">
    <property type="entry name" value="WD40_rpt"/>
</dbReference>
<dbReference type="SUPFAM" id="SSF50998">
    <property type="entry name" value="Quinoprotein alcohol dehydrogenase-like"/>
    <property type="match status" value="1"/>
</dbReference>
<dbReference type="SUPFAM" id="SSF117289">
    <property type="entry name" value="Nucleoporin domain"/>
    <property type="match status" value="1"/>
</dbReference>
<dbReference type="Gene3D" id="3.40.50.1460">
    <property type="match status" value="1"/>
</dbReference>
<organism evidence="5 6">
    <name type="scientific">candidate division KSB3 bacterium</name>
    <dbReference type="NCBI Taxonomy" id="2044937"/>
    <lineage>
        <taxon>Bacteria</taxon>
        <taxon>candidate division KSB3</taxon>
    </lineage>
</organism>
<dbReference type="InterPro" id="IPR011047">
    <property type="entry name" value="Quinoprotein_ADH-like_sf"/>
</dbReference>
<dbReference type="PANTHER" id="PTHR19879:SF9">
    <property type="entry name" value="TRANSCRIPTION INITIATION FACTOR TFIID SUBUNIT 5"/>
    <property type="match status" value="1"/>
</dbReference>
<dbReference type="InterPro" id="IPR019775">
    <property type="entry name" value="WD40_repeat_CS"/>
</dbReference>
<protein>
    <recommendedName>
        <fullName evidence="4">Peptidase C14 caspase domain-containing protein</fullName>
    </recommendedName>
</protein>
<evidence type="ECO:0000256" key="3">
    <source>
        <dbReference type="PROSITE-ProRule" id="PRU00221"/>
    </source>
</evidence>
<dbReference type="InterPro" id="IPR020472">
    <property type="entry name" value="WD40_PAC1"/>
</dbReference>
<dbReference type="InterPro" id="IPR029030">
    <property type="entry name" value="Caspase-like_dom_sf"/>
</dbReference>
<reference evidence="5" key="1">
    <citation type="submission" date="2019-11" db="EMBL/GenBank/DDBJ databases">
        <title>Microbial mats filling the niche in hypersaline microbial mats.</title>
        <authorList>
            <person name="Wong H.L."/>
            <person name="Macleod F.I."/>
            <person name="White R.A. III"/>
            <person name="Burns B.P."/>
        </authorList>
    </citation>
    <scope>NUCLEOTIDE SEQUENCE</scope>
    <source>
        <strain evidence="5">Rbin_158</strain>
    </source>
</reference>
<dbReference type="PROSITE" id="PS50082">
    <property type="entry name" value="WD_REPEATS_2"/>
    <property type="match status" value="5"/>
</dbReference>
<sequence length="976" mass="106563">MKHMWSILWAVIVGLLFSTTIICAEEPILVIDPYGHSSQISQVIFTPDGSTLISTSYDKTIRFWDVATGTLVKTLRHQIGRGRDGEIHAASLSTDGNILAVGGITYGSETGTPVFLFDLTTDAVVGVLTGHEDLIGSLEFSRDGQWLASSSGTTVNIWDSAGLLGGASEDVTLAFTLSSDSGVFDIAFAPDADELVSAHVDGSLRWWELLPANPPDSPQPVALTPSKIVEKHTTVVGCVDYSADGQYIASGDFNGHSVLWTSDGQVKKSFKAMDTISALGFSPDSQRLVIGGGKHAFVYSVPEGKELATFTNHAGPIETSAFSNSVSTMAFSGKNLIATAGGNAYEIYLWDLPTQAVKTHIVGQGQRVEAIAFGDDLQVAFGNTPGGLHDVGPLERAFDFADMVLQQHLPPDMEFRRARTEYHGKTLSHTFREWYTLKVTPGEPIINEPPDGWVRAYTFTPDGDIVIGSSHSLKLRRSTGEVIREFIGHTGEVWGVSVSQDGRLLASASDDQTIRVWNLTTGECLVTLFIARDREWVCWTPTGYYAASAGGEKYIGWQINQGLEHAAKFYPVSVFRKQFHVPELVQQTIAVGNFDQAFADLKSTIPRDVKAAPVTEILPPTVQWLAPETARIETVHDSIRIRADIQSESPLTAVKVLVNGRTQAAERGLAMGGQRQQRASLEKTLDREITLIPGENRIAIYAANEHAGVASEERLVMYHPGTGEPLKPTLYMVSVGISDYHLKPLQLEYSSADAKAMTQVFRAQAGKMYQAVEIKELYNHEATQENIINALQWLESTATQQDIALLFIAAHGHNDQGNFYVLPVDGDPEHLPDTAVSWKHFSDTLGNLPARVLLFLDTCHSGQLGQSFGTSARQVDNTEAIRTLASDEYGVVILAASTGQEFSFEHPDWKHGAFTKAALEALEQGQADYSKDDIIHLRELDLYVAERVEALTKGGQHPTTQKPSTISRFPIVQVQE</sequence>
<gene>
    <name evidence="5" type="ORF">GF339_03995</name>
</gene>
<evidence type="ECO:0000256" key="1">
    <source>
        <dbReference type="ARBA" id="ARBA00022574"/>
    </source>
</evidence>
<feature type="domain" description="Peptidase C14 caspase" evidence="4">
    <location>
        <begin position="735"/>
        <end position="964"/>
    </location>
</feature>
<keyword evidence="1 3" id="KW-0853">WD repeat</keyword>
<dbReference type="InterPro" id="IPR011600">
    <property type="entry name" value="Pept_C14_caspase"/>
</dbReference>
<evidence type="ECO:0000256" key="2">
    <source>
        <dbReference type="ARBA" id="ARBA00022737"/>
    </source>
</evidence>
<evidence type="ECO:0000313" key="6">
    <source>
        <dbReference type="Proteomes" id="UP000649604"/>
    </source>
</evidence>
<evidence type="ECO:0000313" key="5">
    <source>
        <dbReference type="EMBL" id="MBD3323721.1"/>
    </source>
</evidence>
<accession>A0A9D5JTH7</accession>
<dbReference type="GO" id="GO:0006508">
    <property type="term" value="P:proteolysis"/>
    <property type="evidence" value="ECO:0007669"/>
    <property type="project" value="InterPro"/>
</dbReference>
<dbReference type="PROSITE" id="PS50294">
    <property type="entry name" value="WD_REPEATS_REGION"/>
    <property type="match status" value="2"/>
</dbReference>
<dbReference type="Gene3D" id="2.130.10.10">
    <property type="entry name" value="YVTN repeat-like/Quinoprotein amine dehydrogenase"/>
    <property type="match status" value="3"/>
</dbReference>
<dbReference type="InterPro" id="IPR015943">
    <property type="entry name" value="WD40/YVTN_repeat-like_dom_sf"/>
</dbReference>